<feature type="non-terminal residue" evidence="1">
    <location>
        <position position="53"/>
    </location>
</feature>
<feature type="non-terminal residue" evidence="1">
    <location>
        <position position="1"/>
    </location>
</feature>
<reference evidence="1" key="2">
    <citation type="submission" date="2023-05" db="EMBL/GenBank/DDBJ databases">
        <authorList>
            <person name="Fouks B."/>
        </authorList>
    </citation>
    <scope>NUCLEOTIDE SEQUENCE</scope>
    <source>
        <strain evidence="1">Stay&amp;Tobe</strain>
        <tissue evidence="1">Testes</tissue>
    </source>
</reference>
<accession>A0AAD8EJB2</accession>
<sequence>SIFTRAKEAVLTVDIRAATVQLSTVHSWFCPSPPYSSRRCPDAAVAYVTAAAY</sequence>
<organism evidence="1 2">
    <name type="scientific">Diploptera punctata</name>
    <name type="common">Pacific beetle cockroach</name>
    <dbReference type="NCBI Taxonomy" id="6984"/>
    <lineage>
        <taxon>Eukaryota</taxon>
        <taxon>Metazoa</taxon>
        <taxon>Ecdysozoa</taxon>
        <taxon>Arthropoda</taxon>
        <taxon>Hexapoda</taxon>
        <taxon>Insecta</taxon>
        <taxon>Pterygota</taxon>
        <taxon>Neoptera</taxon>
        <taxon>Polyneoptera</taxon>
        <taxon>Dictyoptera</taxon>
        <taxon>Blattodea</taxon>
        <taxon>Blaberoidea</taxon>
        <taxon>Blaberidae</taxon>
        <taxon>Diplopterinae</taxon>
        <taxon>Diploptera</taxon>
    </lineage>
</organism>
<dbReference type="AlphaFoldDB" id="A0AAD8EJB2"/>
<evidence type="ECO:0000313" key="2">
    <source>
        <dbReference type="Proteomes" id="UP001233999"/>
    </source>
</evidence>
<reference evidence="1" key="1">
    <citation type="journal article" date="2023" name="IScience">
        <title>Live-bearing cockroach genome reveals convergent evolutionary mechanisms linked to viviparity in insects and beyond.</title>
        <authorList>
            <person name="Fouks B."/>
            <person name="Harrison M.C."/>
            <person name="Mikhailova A.A."/>
            <person name="Marchal E."/>
            <person name="English S."/>
            <person name="Carruthers M."/>
            <person name="Jennings E.C."/>
            <person name="Chiamaka E.L."/>
            <person name="Frigard R.A."/>
            <person name="Pippel M."/>
            <person name="Attardo G.M."/>
            <person name="Benoit J.B."/>
            <person name="Bornberg-Bauer E."/>
            <person name="Tobe S.S."/>
        </authorList>
    </citation>
    <scope>NUCLEOTIDE SEQUENCE</scope>
    <source>
        <strain evidence="1">Stay&amp;Tobe</strain>
    </source>
</reference>
<dbReference type="Proteomes" id="UP001233999">
    <property type="component" value="Unassembled WGS sequence"/>
</dbReference>
<gene>
    <name evidence="1" type="ORF">L9F63_015622</name>
</gene>
<dbReference type="EMBL" id="JASPKZ010003813">
    <property type="protein sequence ID" value="KAJ9592705.1"/>
    <property type="molecule type" value="Genomic_DNA"/>
</dbReference>
<comment type="caution">
    <text evidence="1">The sequence shown here is derived from an EMBL/GenBank/DDBJ whole genome shotgun (WGS) entry which is preliminary data.</text>
</comment>
<keyword evidence="2" id="KW-1185">Reference proteome</keyword>
<proteinExistence type="predicted"/>
<name>A0AAD8EJB2_DIPPU</name>
<evidence type="ECO:0000313" key="1">
    <source>
        <dbReference type="EMBL" id="KAJ9592705.1"/>
    </source>
</evidence>
<protein>
    <submittedName>
        <fullName evidence="1">Uncharacterized protein</fullName>
    </submittedName>
</protein>